<organism evidence="1 2">
    <name type="scientific">Diversispora epigaea</name>
    <dbReference type="NCBI Taxonomy" id="1348612"/>
    <lineage>
        <taxon>Eukaryota</taxon>
        <taxon>Fungi</taxon>
        <taxon>Fungi incertae sedis</taxon>
        <taxon>Mucoromycota</taxon>
        <taxon>Glomeromycotina</taxon>
        <taxon>Glomeromycetes</taxon>
        <taxon>Diversisporales</taxon>
        <taxon>Diversisporaceae</taxon>
        <taxon>Diversispora</taxon>
    </lineage>
</organism>
<reference evidence="1 2" key="1">
    <citation type="submission" date="2018-08" db="EMBL/GenBank/DDBJ databases">
        <title>Genome and evolution of the arbuscular mycorrhizal fungus Diversispora epigaea (formerly Glomus versiforme) and its bacterial endosymbionts.</title>
        <authorList>
            <person name="Sun X."/>
            <person name="Fei Z."/>
            <person name="Harrison M."/>
        </authorList>
    </citation>
    <scope>NUCLEOTIDE SEQUENCE [LARGE SCALE GENOMIC DNA]</scope>
    <source>
        <strain evidence="1 2">IT104</strain>
    </source>
</reference>
<gene>
    <name evidence="1" type="ORF">Glove_487g8</name>
</gene>
<dbReference type="InterPro" id="IPR011009">
    <property type="entry name" value="Kinase-like_dom_sf"/>
</dbReference>
<dbReference type="EMBL" id="PQFF01000425">
    <property type="protein sequence ID" value="RHZ50945.1"/>
    <property type="molecule type" value="Genomic_DNA"/>
</dbReference>
<evidence type="ECO:0008006" key="3">
    <source>
        <dbReference type="Google" id="ProtNLM"/>
    </source>
</evidence>
<dbReference type="SUPFAM" id="SSF56112">
    <property type="entry name" value="Protein kinase-like (PK-like)"/>
    <property type="match status" value="1"/>
</dbReference>
<name>A0A397GIZ4_9GLOM</name>
<dbReference type="Proteomes" id="UP000266861">
    <property type="component" value="Unassembled WGS sequence"/>
</dbReference>
<dbReference type="Gene3D" id="1.10.510.10">
    <property type="entry name" value="Transferase(Phosphotransferase) domain 1"/>
    <property type="match status" value="1"/>
</dbReference>
<keyword evidence="2" id="KW-1185">Reference proteome</keyword>
<protein>
    <recommendedName>
        <fullName evidence="3">Protein kinase domain-containing protein</fullName>
    </recommendedName>
</protein>
<sequence>MSMFEPDDYRTCHNCDEVSIIDIRKLCEQCYMSGNKNIDNFITDTQLPGLILFLKEYYKIIKPKSQPYPYLVWVHLINFQILNILQKADLVKIFKATWNLNGQKKEHCFKILNYSKNADTKFLNEKIIHCDLHSGNILVITNDDVFEVVISDLEFSQQSDIKKHYPDKYWLEFQKAEKKRKEMIKFKKSFVNKPGYEHPESRYFSILLDLESISTITSSSDQNSELGLSDQPSIDNFDIMNSK</sequence>
<evidence type="ECO:0000313" key="2">
    <source>
        <dbReference type="Proteomes" id="UP000266861"/>
    </source>
</evidence>
<evidence type="ECO:0000313" key="1">
    <source>
        <dbReference type="EMBL" id="RHZ50945.1"/>
    </source>
</evidence>
<dbReference type="AlphaFoldDB" id="A0A397GIZ4"/>
<accession>A0A397GIZ4</accession>
<comment type="caution">
    <text evidence="1">The sequence shown here is derived from an EMBL/GenBank/DDBJ whole genome shotgun (WGS) entry which is preliminary data.</text>
</comment>
<proteinExistence type="predicted"/>